<dbReference type="Pfam" id="PF06029">
    <property type="entry name" value="AlkA_N"/>
    <property type="match status" value="1"/>
</dbReference>
<dbReference type="InterPro" id="IPR051912">
    <property type="entry name" value="Alkylbase_DNA_Glycosylase/TA"/>
</dbReference>
<evidence type="ECO:0000256" key="1">
    <source>
        <dbReference type="ARBA" id="ARBA00000086"/>
    </source>
</evidence>
<accession>A0AB39L7S4</accession>
<evidence type="ECO:0000256" key="3">
    <source>
        <dbReference type="ARBA" id="ARBA00022763"/>
    </source>
</evidence>
<evidence type="ECO:0000256" key="2">
    <source>
        <dbReference type="ARBA" id="ARBA00012000"/>
    </source>
</evidence>
<proteinExistence type="predicted"/>
<dbReference type="SUPFAM" id="SSF48150">
    <property type="entry name" value="DNA-glycosylase"/>
    <property type="match status" value="1"/>
</dbReference>
<dbReference type="GO" id="GO:0008725">
    <property type="term" value="F:DNA-3-methyladenine glycosylase activity"/>
    <property type="evidence" value="ECO:0007669"/>
    <property type="project" value="TreeGrafter"/>
</dbReference>
<dbReference type="GO" id="GO:0006285">
    <property type="term" value="P:base-excision repair, AP site formation"/>
    <property type="evidence" value="ECO:0007669"/>
    <property type="project" value="TreeGrafter"/>
</dbReference>
<evidence type="ECO:0000256" key="4">
    <source>
        <dbReference type="ARBA" id="ARBA00023204"/>
    </source>
</evidence>
<dbReference type="GO" id="GO:0006307">
    <property type="term" value="P:DNA alkylation repair"/>
    <property type="evidence" value="ECO:0007669"/>
    <property type="project" value="TreeGrafter"/>
</dbReference>
<dbReference type="SMART" id="SM00478">
    <property type="entry name" value="ENDO3c"/>
    <property type="match status" value="1"/>
</dbReference>
<sequence length="271" mass="28201">MLASLAAHSIPGAERTQAGAGIHERLVRTTHGPLAVSVRLSASGVDVTLEGPREAEGEALAAVRTWLDLDADLDDVRAALVGDPDLRPLVLARPGLRVIGTTNAFQTAVTTVLGQQVSLAAGRTFAGRLVASYGTPGPGGLLLFPRPAHLAGTDPGELRAAVGLTAARARTVHAVALAFADRRGAENTTENDAATPPLTRDELLALPGIGPWTVDYLEVRTGNPDAFAPGDLVLRRALGGISAAQAAARSEVWRPFRAYALVHLWTAAAYL</sequence>
<keyword evidence="4" id="KW-0234">DNA repair</keyword>
<evidence type="ECO:0000313" key="7">
    <source>
        <dbReference type="EMBL" id="XDP47251.1"/>
    </source>
</evidence>
<dbReference type="CDD" id="cd00056">
    <property type="entry name" value="ENDO3c"/>
    <property type="match status" value="1"/>
</dbReference>
<dbReference type="Pfam" id="PF00730">
    <property type="entry name" value="HhH-GPD"/>
    <property type="match status" value="1"/>
</dbReference>
<dbReference type="AlphaFoldDB" id="A0AB39L7S4"/>
<dbReference type="EC" id="3.2.2.21" evidence="2"/>
<dbReference type="GO" id="GO:0032993">
    <property type="term" value="C:protein-DNA complex"/>
    <property type="evidence" value="ECO:0007669"/>
    <property type="project" value="TreeGrafter"/>
</dbReference>
<dbReference type="GO" id="GO:0005737">
    <property type="term" value="C:cytoplasm"/>
    <property type="evidence" value="ECO:0007669"/>
    <property type="project" value="TreeGrafter"/>
</dbReference>
<dbReference type="InterPro" id="IPR010316">
    <property type="entry name" value="AlkA_N"/>
</dbReference>
<feature type="domain" description="HhH-GPD" evidence="5">
    <location>
        <begin position="113"/>
        <end position="269"/>
    </location>
</feature>
<dbReference type="EMBL" id="CP163302">
    <property type="protein sequence ID" value="XDP47251.1"/>
    <property type="molecule type" value="Genomic_DNA"/>
</dbReference>
<dbReference type="Gene3D" id="1.10.340.30">
    <property type="entry name" value="Hypothetical protein, domain 2"/>
    <property type="match status" value="1"/>
</dbReference>
<dbReference type="InterPro" id="IPR011257">
    <property type="entry name" value="DNA_glycosylase"/>
</dbReference>
<evidence type="ECO:0000259" key="5">
    <source>
        <dbReference type="SMART" id="SM00478"/>
    </source>
</evidence>
<protein>
    <recommendedName>
        <fullName evidence="2">DNA-3-methyladenine glycosylase II</fullName>
        <ecNumber evidence="2">3.2.2.21</ecNumber>
    </recommendedName>
</protein>
<keyword evidence="3" id="KW-0227">DNA damage</keyword>
<gene>
    <name evidence="7" type="ORF">AB5L97_03185</name>
</gene>
<feature type="domain" description="DNA-3-methyladenine glycosylase AlkA N-terminal" evidence="6">
    <location>
        <begin position="1"/>
        <end position="103"/>
    </location>
</feature>
<dbReference type="GO" id="GO:0043916">
    <property type="term" value="F:DNA-7-methylguanine glycosylase activity"/>
    <property type="evidence" value="ECO:0007669"/>
    <property type="project" value="TreeGrafter"/>
</dbReference>
<dbReference type="PANTHER" id="PTHR43003:SF13">
    <property type="entry name" value="DNA-3-METHYLADENINE GLYCOSYLASE 2"/>
    <property type="match status" value="1"/>
</dbReference>
<dbReference type="InterPro" id="IPR003265">
    <property type="entry name" value="HhH-GPD_domain"/>
</dbReference>
<name>A0AB39L7S4_9MICC</name>
<organism evidence="7">
    <name type="scientific">Sinomonas puerhi</name>
    <dbReference type="NCBI Taxonomy" id="3238584"/>
    <lineage>
        <taxon>Bacteria</taxon>
        <taxon>Bacillati</taxon>
        <taxon>Actinomycetota</taxon>
        <taxon>Actinomycetes</taxon>
        <taxon>Micrococcales</taxon>
        <taxon>Micrococcaceae</taxon>
        <taxon>Sinomonas</taxon>
    </lineage>
</organism>
<dbReference type="Gene3D" id="1.10.1670.10">
    <property type="entry name" value="Helix-hairpin-Helix base-excision DNA repair enzymes (C-terminal)"/>
    <property type="match status" value="1"/>
</dbReference>
<dbReference type="SMART" id="SM01009">
    <property type="entry name" value="AlkA_N"/>
    <property type="match status" value="1"/>
</dbReference>
<comment type="catalytic activity">
    <reaction evidence="1">
        <text>Hydrolysis of alkylated DNA, releasing 3-methyladenine, 3-methylguanine, 7-methylguanine and 7-methyladenine.</text>
        <dbReference type="EC" id="3.2.2.21"/>
    </reaction>
</comment>
<dbReference type="InterPro" id="IPR037046">
    <property type="entry name" value="AlkA_N_sf"/>
</dbReference>
<evidence type="ECO:0000259" key="6">
    <source>
        <dbReference type="SMART" id="SM01009"/>
    </source>
</evidence>
<dbReference type="Gene3D" id="3.30.310.20">
    <property type="entry name" value="DNA-3-methyladenine glycosylase AlkA, N-terminal domain"/>
    <property type="match status" value="1"/>
</dbReference>
<dbReference type="PANTHER" id="PTHR43003">
    <property type="entry name" value="DNA-3-METHYLADENINE GLYCOSYLASE"/>
    <property type="match status" value="1"/>
</dbReference>
<dbReference type="RefSeq" id="WP_369047342.1">
    <property type="nucleotide sequence ID" value="NZ_CP163302.1"/>
</dbReference>
<dbReference type="KEGG" id="spue:AB5L97_03185"/>
<dbReference type="InterPro" id="IPR023170">
    <property type="entry name" value="HhH_base_excis_C"/>
</dbReference>
<reference evidence="7" key="1">
    <citation type="submission" date="2024-07" db="EMBL/GenBank/DDBJ databases">
        <authorList>
            <person name="fu j."/>
        </authorList>
    </citation>
    <scope>NUCLEOTIDE SEQUENCE</scope>
    <source>
        <strain evidence="7">P10A9</strain>
    </source>
</reference>
<dbReference type="GO" id="GO:0032131">
    <property type="term" value="F:alkylated DNA binding"/>
    <property type="evidence" value="ECO:0007669"/>
    <property type="project" value="TreeGrafter"/>
</dbReference>